<sequence>MKKITMFYLTDCGYCAKAHMALEELMADNTLYQSLEITKIEENEQPSIADQYDYWAVPSFFVDGEKIFEAHIGMTYDDIKENVKKVLDYAIN</sequence>
<dbReference type="RefSeq" id="WP_029071473.1">
    <property type="nucleotide sequence ID" value="NZ_JQBL01000001.1"/>
</dbReference>
<name>A0A0R2HEI5_9FIRM</name>
<dbReference type="CDD" id="cd02947">
    <property type="entry name" value="TRX_family"/>
    <property type="match status" value="1"/>
</dbReference>
<evidence type="ECO:0000313" key="2">
    <source>
        <dbReference type="EMBL" id="KRN51475.1"/>
    </source>
</evidence>
<accession>A0A0R2HEI5</accession>
<organism evidence="2 3">
    <name type="scientific">Kandleria vitulina DSM 20405</name>
    <dbReference type="NCBI Taxonomy" id="1410657"/>
    <lineage>
        <taxon>Bacteria</taxon>
        <taxon>Bacillati</taxon>
        <taxon>Bacillota</taxon>
        <taxon>Erysipelotrichia</taxon>
        <taxon>Erysipelotrichales</taxon>
        <taxon>Coprobacillaceae</taxon>
        <taxon>Kandleria</taxon>
    </lineage>
</organism>
<dbReference type="EMBL" id="JQBL01000001">
    <property type="protein sequence ID" value="KRN51475.1"/>
    <property type="molecule type" value="Genomic_DNA"/>
</dbReference>
<dbReference type="AlphaFoldDB" id="A0A0R2HEI5"/>
<comment type="caution">
    <text evidence="2">The sequence shown here is derived from an EMBL/GenBank/DDBJ whole genome shotgun (WGS) entry which is preliminary data.</text>
</comment>
<protein>
    <recommendedName>
        <fullName evidence="1">Glutaredoxin domain-containing protein</fullName>
    </recommendedName>
</protein>
<dbReference type="InterPro" id="IPR002109">
    <property type="entry name" value="Glutaredoxin"/>
</dbReference>
<dbReference type="PROSITE" id="PS51354">
    <property type="entry name" value="GLUTAREDOXIN_2"/>
    <property type="match status" value="1"/>
</dbReference>
<dbReference type="Proteomes" id="UP000051841">
    <property type="component" value="Unassembled WGS sequence"/>
</dbReference>
<dbReference type="SUPFAM" id="SSF52833">
    <property type="entry name" value="Thioredoxin-like"/>
    <property type="match status" value="1"/>
</dbReference>
<gene>
    <name evidence="2" type="ORF">IV49_GL000092</name>
</gene>
<dbReference type="PATRIC" id="fig|1410657.5.peg.94"/>
<dbReference type="Pfam" id="PF00462">
    <property type="entry name" value="Glutaredoxin"/>
    <property type="match status" value="1"/>
</dbReference>
<feature type="domain" description="Glutaredoxin" evidence="1">
    <location>
        <begin position="4"/>
        <end position="66"/>
    </location>
</feature>
<reference evidence="2 3" key="1">
    <citation type="journal article" date="2015" name="Genome Announc.">
        <title>Expanding the biotechnology potential of lactobacilli through comparative genomics of 213 strains and associated genera.</title>
        <authorList>
            <person name="Sun Z."/>
            <person name="Harris H.M."/>
            <person name="McCann A."/>
            <person name="Guo C."/>
            <person name="Argimon S."/>
            <person name="Zhang W."/>
            <person name="Yang X."/>
            <person name="Jeffery I.B."/>
            <person name="Cooney J.C."/>
            <person name="Kagawa T.F."/>
            <person name="Liu W."/>
            <person name="Song Y."/>
            <person name="Salvetti E."/>
            <person name="Wrobel A."/>
            <person name="Rasinkangas P."/>
            <person name="Parkhill J."/>
            <person name="Rea M.C."/>
            <person name="O'Sullivan O."/>
            <person name="Ritari J."/>
            <person name="Douillard F.P."/>
            <person name="Paul Ross R."/>
            <person name="Yang R."/>
            <person name="Briner A.E."/>
            <person name="Felis G.E."/>
            <person name="de Vos W.M."/>
            <person name="Barrangou R."/>
            <person name="Klaenhammer T.R."/>
            <person name="Caufield P.W."/>
            <person name="Cui Y."/>
            <person name="Zhang H."/>
            <person name="O'Toole P.W."/>
        </authorList>
    </citation>
    <scope>NUCLEOTIDE SEQUENCE [LARGE SCALE GENOMIC DNA]</scope>
    <source>
        <strain evidence="2 3">DSM 20405</strain>
    </source>
</reference>
<keyword evidence="3" id="KW-1185">Reference proteome</keyword>
<evidence type="ECO:0000313" key="3">
    <source>
        <dbReference type="Proteomes" id="UP000051841"/>
    </source>
</evidence>
<dbReference type="Gene3D" id="3.40.30.10">
    <property type="entry name" value="Glutaredoxin"/>
    <property type="match status" value="1"/>
</dbReference>
<proteinExistence type="predicted"/>
<dbReference type="InterPro" id="IPR036249">
    <property type="entry name" value="Thioredoxin-like_sf"/>
</dbReference>
<evidence type="ECO:0000259" key="1">
    <source>
        <dbReference type="Pfam" id="PF00462"/>
    </source>
</evidence>